<reference evidence="2" key="1">
    <citation type="submission" date="2019-12" db="EMBL/GenBank/DDBJ databases">
        <authorList>
            <person name="Cremers G."/>
        </authorList>
    </citation>
    <scope>NUCLEOTIDE SEQUENCE</scope>
    <source>
        <strain evidence="2">Mbul1</strain>
        <plasmid evidence="2">2</plasmid>
    </source>
</reference>
<evidence type="ECO:0000313" key="2">
    <source>
        <dbReference type="EMBL" id="CAA2108953.1"/>
    </source>
</evidence>
<name>A0A679JRS6_9HYPH</name>
<proteinExistence type="predicted"/>
<protein>
    <submittedName>
        <fullName evidence="2">Uncharacterized protein</fullName>
    </submittedName>
</protein>
<evidence type="ECO:0000256" key="1">
    <source>
        <dbReference type="SAM" id="MobiDB-lite"/>
    </source>
</evidence>
<dbReference type="EMBL" id="LR743505">
    <property type="protein sequence ID" value="CAA2108953.1"/>
    <property type="molecule type" value="Genomic_DNA"/>
</dbReference>
<feature type="region of interest" description="Disordered" evidence="1">
    <location>
        <begin position="47"/>
        <end position="67"/>
    </location>
</feature>
<geneLocation type="plasmid" evidence="2">
    <name>2</name>
</geneLocation>
<dbReference type="AlphaFoldDB" id="A0A679JRS6"/>
<sequence length="67" mass="7671">MVDRYDIDLVLAHEPEPETAEYRALLALWNEAPLYRPWWEVGAQISGPVPDLDVSPAQRVAESETRH</sequence>
<accession>A0A679JRS6</accession>
<organism evidence="2">
    <name type="scientific">Methylobacterium bullatum</name>
    <dbReference type="NCBI Taxonomy" id="570505"/>
    <lineage>
        <taxon>Bacteria</taxon>
        <taxon>Pseudomonadati</taxon>
        <taxon>Pseudomonadota</taxon>
        <taxon>Alphaproteobacteria</taxon>
        <taxon>Hyphomicrobiales</taxon>
        <taxon>Methylobacteriaceae</taxon>
        <taxon>Methylobacterium</taxon>
    </lineage>
</organism>
<keyword evidence="2" id="KW-0614">Plasmid</keyword>
<gene>
    <name evidence="2" type="ORF">MBUL_04446</name>
</gene>